<dbReference type="Pfam" id="PF00957">
    <property type="entry name" value="Synaptobrevin"/>
    <property type="match status" value="1"/>
</dbReference>
<dbReference type="SUPFAM" id="SSF64356">
    <property type="entry name" value="SNARE-like"/>
    <property type="match status" value="1"/>
</dbReference>
<dbReference type="AlphaFoldDB" id="A0A485LG20"/>
<dbReference type="GO" id="GO:0015031">
    <property type="term" value="P:protein transport"/>
    <property type="evidence" value="ECO:0007669"/>
    <property type="project" value="UniProtKB-KW"/>
</dbReference>
<dbReference type="InterPro" id="IPR051097">
    <property type="entry name" value="Synaptobrevin-like_transport"/>
</dbReference>
<evidence type="ECO:0000313" key="12">
    <source>
        <dbReference type="EMBL" id="KAF0687887.1"/>
    </source>
</evidence>
<feature type="domain" description="Longin" evidence="10">
    <location>
        <begin position="11"/>
        <end position="136"/>
    </location>
</feature>
<reference evidence="12" key="2">
    <citation type="submission" date="2019-06" db="EMBL/GenBank/DDBJ databases">
        <title>Genomics analysis of Aphanomyces spp. identifies a new class of oomycete effector associated with host adaptation.</title>
        <authorList>
            <person name="Gaulin E."/>
        </authorList>
    </citation>
    <scope>NUCLEOTIDE SEQUENCE</scope>
    <source>
        <strain evidence="12">CBS 578.67</strain>
    </source>
</reference>
<dbReference type="GO" id="GO:0005737">
    <property type="term" value="C:cytoplasm"/>
    <property type="evidence" value="ECO:0007669"/>
    <property type="project" value="UniProtKB-ARBA"/>
</dbReference>
<keyword evidence="2" id="KW-0813">Transport</keyword>
<name>A0A485LG20_9STRA</name>
<dbReference type="GO" id="GO:0012505">
    <property type="term" value="C:endomembrane system"/>
    <property type="evidence" value="ECO:0007669"/>
    <property type="project" value="UniProtKB-SubCell"/>
</dbReference>
<evidence type="ECO:0000256" key="4">
    <source>
        <dbReference type="ARBA" id="ARBA00022927"/>
    </source>
</evidence>
<keyword evidence="5 9" id="KW-1133">Transmembrane helix</keyword>
<keyword evidence="4" id="KW-0653">Protein transport</keyword>
<evidence type="ECO:0000256" key="9">
    <source>
        <dbReference type="SAM" id="Phobius"/>
    </source>
</evidence>
<evidence type="ECO:0000313" key="14">
    <source>
        <dbReference type="Proteomes" id="UP000332933"/>
    </source>
</evidence>
<proteinExistence type="inferred from homology"/>
<dbReference type="InterPro" id="IPR011012">
    <property type="entry name" value="Longin-like_dom_sf"/>
</dbReference>
<dbReference type="SMART" id="SM01270">
    <property type="entry name" value="Longin"/>
    <property type="match status" value="1"/>
</dbReference>
<reference evidence="13 14" key="1">
    <citation type="submission" date="2019-03" db="EMBL/GenBank/DDBJ databases">
        <authorList>
            <person name="Gaulin E."/>
            <person name="Dumas B."/>
        </authorList>
    </citation>
    <scope>NUCLEOTIDE SEQUENCE [LARGE SCALE GENOMIC DNA]</scope>
    <source>
        <strain evidence="13">CBS 568.67</strain>
    </source>
</reference>
<dbReference type="PANTHER" id="PTHR21136">
    <property type="entry name" value="SNARE PROTEINS"/>
    <property type="match status" value="1"/>
</dbReference>
<dbReference type="Proteomes" id="UP000332933">
    <property type="component" value="Unassembled WGS sequence"/>
</dbReference>
<dbReference type="EMBL" id="VJMH01006813">
    <property type="protein sequence ID" value="KAF0687887.1"/>
    <property type="molecule type" value="Genomic_DNA"/>
</dbReference>
<evidence type="ECO:0000259" key="11">
    <source>
        <dbReference type="PROSITE" id="PS50892"/>
    </source>
</evidence>
<evidence type="ECO:0000259" key="10">
    <source>
        <dbReference type="PROSITE" id="PS50859"/>
    </source>
</evidence>
<dbReference type="GO" id="GO:0016020">
    <property type="term" value="C:membrane"/>
    <property type="evidence" value="ECO:0007669"/>
    <property type="project" value="InterPro"/>
</dbReference>
<dbReference type="PROSITE" id="PS50892">
    <property type="entry name" value="V_SNARE"/>
    <property type="match status" value="1"/>
</dbReference>
<dbReference type="GO" id="GO:0016192">
    <property type="term" value="P:vesicle-mediated transport"/>
    <property type="evidence" value="ECO:0007669"/>
    <property type="project" value="InterPro"/>
</dbReference>
<dbReference type="CDD" id="cd15843">
    <property type="entry name" value="R-SNARE"/>
    <property type="match status" value="1"/>
</dbReference>
<comment type="similarity">
    <text evidence="1">Belongs to the synaptobrevin family.</text>
</comment>
<dbReference type="Pfam" id="PF13774">
    <property type="entry name" value="Longin"/>
    <property type="match status" value="1"/>
</dbReference>
<organism evidence="13 14">
    <name type="scientific">Aphanomyces stellatus</name>
    <dbReference type="NCBI Taxonomy" id="120398"/>
    <lineage>
        <taxon>Eukaryota</taxon>
        <taxon>Sar</taxon>
        <taxon>Stramenopiles</taxon>
        <taxon>Oomycota</taxon>
        <taxon>Saprolegniomycetes</taxon>
        <taxon>Saprolegniales</taxon>
        <taxon>Verrucalvaceae</taxon>
        <taxon>Aphanomyces</taxon>
    </lineage>
</organism>
<keyword evidence="14" id="KW-1185">Reference proteome</keyword>
<keyword evidence="8" id="KW-0175">Coiled coil</keyword>
<keyword evidence="6 9" id="KW-0472">Membrane</keyword>
<dbReference type="InterPro" id="IPR042855">
    <property type="entry name" value="V_SNARE_CC"/>
</dbReference>
<accession>A0A485LG20</accession>
<dbReference type="Gene3D" id="1.20.5.110">
    <property type="match status" value="1"/>
</dbReference>
<evidence type="ECO:0000256" key="3">
    <source>
        <dbReference type="ARBA" id="ARBA00022692"/>
    </source>
</evidence>
<dbReference type="InterPro" id="IPR010908">
    <property type="entry name" value="Longin_dom"/>
</dbReference>
<dbReference type="PRINTS" id="PR00219">
    <property type="entry name" value="SYNAPTOBREVN"/>
</dbReference>
<dbReference type="PANTHER" id="PTHR21136:SF168">
    <property type="entry name" value="VESICLE-ASSOCIATED MEMBRANE PROTEIN 9"/>
    <property type="match status" value="1"/>
</dbReference>
<dbReference type="SUPFAM" id="SSF58038">
    <property type="entry name" value="SNARE fusion complex"/>
    <property type="match status" value="1"/>
</dbReference>
<dbReference type="OrthoDB" id="190375at2759"/>
<feature type="transmembrane region" description="Helical" evidence="9">
    <location>
        <begin position="204"/>
        <end position="226"/>
    </location>
</feature>
<protein>
    <submittedName>
        <fullName evidence="13">Aste57867_20379 protein</fullName>
    </submittedName>
</protein>
<evidence type="ECO:0000256" key="5">
    <source>
        <dbReference type="ARBA" id="ARBA00022989"/>
    </source>
</evidence>
<dbReference type="PROSITE" id="PS50859">
    <property type="entry name" value="LONGIN"/>
    <property type="match status" value="1"/>
</dbReference>
<evidence type="ECO:0000256" key="2">
    <source>
        <dbReference type="ARBA" id="ARBA00022448"/>
    </source>
</evidence>
<dbReference type="EMBL" id="CAADRA010006836">
    <property type="protein sequence ID" value="VFT97065.1"/>
    <property type="molecule type" value="Genomic_DNA"/>
</dbReference>
<evidence type="ECO:0000256" key="8">
    <source>
        <dbReference type="PROSITE-ProRule" id="PRU00290"/>
    </source>
</evidence>
<feature type="domain" description="V-SNARE coiled-coil homology" evidence="11">
    <location>
        <begin position="140"/>
        <end position="200"/>
    </location>
</feature>
<evidence type="ECO:0000256" key="6">
    <source>
        <dbReference type="ARBA" id="ARBA00023136"/>
    </source>
</evidence>
<evidence type="ECO:0000256" key="1">
    <source>
        <dbReference type="ARBA" id="ARBA00008025"/>
    </source>
</evidence>
<sequence length="241" mass="25897">MAADDAVKFIAVARAADKLTVCTYTTTKASAADRSKYAEAAKKAIAAPSWAKDVGPNSRHSLAIDTLTLHFMLDAGDFVYFCITPSVYPVRVAHLLLNEVHAQFAAAFAAAALKATLGNDCTKMLAGLASKYNDVTQVDKLAQVQQKVEDVKGTMKDSINLALNNTEKLDTLNVKAAQLADSASVFKKGATTLHRRMWWQNVKVMLAIGLASCLAIVVLLYSLGVFDKAPATAKARFLRST</sequence>
<evidence type="ECO:0000313" key="13">
    <source>
        <dbReference type="EMBL" id="VFT97065.1"/>
    </source>
</evidence>
<keyword evidence="3 9" id="KW-0812">Transmembrane</keyword>
<comment type="subcellular location">
    <subcellularLocation>
        <location evidence="7">Endomembrane system</location>
        <topology evidence="7">Single-pass type IV membrane protein</topology>
    </subcellularLocation>
</comment>
<dbReference type="Gene3D" id="3.30.450.50">
    <property type="entry name" value="Longin domain"/>
    <property type="match status" value="1"/>
</dbReference>
<gene>
    <name evidence="13" type="primary">Aste57867_20379</name>
    <name evidence="12" type="ORF">As57867_020313</name>
    <name evidence="13" type="ORF">ASTE57867_20379</name>
</gene>
<dbReference type="InterPro" id="IPR001388">
    <property type="entry name" value="Synaptobrevin-like"/>
</dbReference>
<evidence type="ECO:0000256" key="7">
    <source>
        <dbReference type="ARBA" id="ARBA00046280"/>
    </source>
</evidence>